<keyword evidence="2" id="KW-1185">Reference proteome</keyword>
<accession>A0ABU3DLQ9</accession>
<comment type="caution">
    <text evidence="1">The sequence shown here is derived from an EMBL/GenBank/DDBJ whole genome shotgun (WGS) entry which is preliminary data.</text>
</comment>
<dbReference type="EMBL" id="JAVRHL010000006">
    <property type="protein sequence ID" value="MDT0684523.1"/>
    <property type="molecule type" value="Genomic_DNA"/>
</dbReference>
<proteinExistence type="predicted"/>
<reference evidence="1 2" key="1">
    <citation type="submission" date="2023-09" db="EMBL/GenBank/DDBJ databases">
        <authorList>
            <person name="Rey-Velasco X."/>
        </authorList>
    </citation>
    <scope>NUCLEOTIDE SEQUENCE [LARGE SCALE GENOMIC DNA]</scope>
    <source>
        <strain evidence="1 2">F158</strain>
    </source>
</reference>
<sequence length="89" mass="9424">MRSLVTLAHANAAASLVVPPAGIAARPEVQFDDLGGYGVCLLALVNVLDSPPVPEPEIAELQRFARAVRAEQAEEIRQALLGQGRGRPQ</sequence>
<evidence type="ECO:0000313" key="1">
    <source>
        <dbReference type="EMBL" id="MDT0684523.1"/>
    </source>
</evidence>
<name>A0ABU3DLQ9_9RHOB</name>
<organism evidence="1 2">
    <name type="scientific">Tropicimonas omnivorans</name>
    <dbReference type="NCBI Taxonomy" id="3075590"/>
    <lineage>
        <taxon>Bacteria</taxon>
        <taxon>Pseudomonadati</taxon>
        <taxon>Pseudomonadota</taxon>
        <taxon>Alphaproteobacteria</taxon>
        <taxon>Rhodobacterales</taxon>
        <taxon>Roseobacteraceae</taxon>
        <taxon>Tropicimonas</taxon>
    </lineage>
</organism>
<dbReference type="Proteomes" id="UP001265259">
    <property type="component" value="Unassembled WGS sequence"/>
</dbReference>
<gene>
    <name evidence="1" type="ORF">RM543_17750</name>
</gene>
<dbReference type="RefSeq" id="WP_311694120.1">
    <property type="nucleotide sequence ID" value="NZ_JAVRHL010000006.1"/>
</dbReference>
<protein>
    <submittedName>
        <fullName evidence="1">Uncharacterized protein</fullName>
    </submittedName>
</protein>
<evidence type="ECO:0000313" key="2">
    <source>
        <dbReference type="Proteomes" id="UP001265259"/>
    </source>
</evidence>